<dbReference type="PANTHER" id="PTHR43157">
    <property type="entry name" value="PHOSPHATIDYLINOSITOL-GLYCAN BIOSYNTHESIS CLASS F PROTEIN-RELATED"/>
    <property type="match status" value="1"/>
</dbReference>
<dbReference type="EMBL" id="CP016808">
    <property type="protein sequence ID" value="ANY66055.1"/>
    <property type="molecule type" value="Genomic_DNA"/>
</dbReference>
<dbReference type="SUPFAM" id="SSF51735">
    <property type="entry name" value="NAD(P)-binding Rossmann-fold domains"/>
    <property type="match status" value="1"/>
</dbReference>
<dbReference type="RefSeq" id="WP_099517433.1">
    <property type="nucleotide sequence ID" value="NZ_CP016808.1"/>
</dbReference>
<proteinExistence type="predicted"/>
<evidence type="ECO:0000256" key="1">
    <source>
        <dbReference type="ARBA" id="ARBA00023002"/>
    </source>
</evidence>
<dbReference type="InterPro" id="IPR002347">
    <property type="entry name" value="SDR_fam"/>
</dbReference>
<dbReference type="AlphaFoldDB" id="A0A1B2DEC7"/>
<sequence length="272" mass="30097">MQSIEGKTIVVTGASSGVGAAAVKKLFERGALVIPVGRSHSRTAAIAKEIGVKPYTADFMSLENVRELANKLMQELPHIDILVNNAGGIPAQTGATVDGNEPIFQVNTLSPLLLTLMLTPHIQKNKGRVINTSSRSHKGASIDKQDWQKTAGLRSHAVYARSKLITGMLFREYYRRYGIEFADFHPGLIRSDFGRYMGVYASILKTVFAPFLSTPAQGAETLIHLAETKDRLDGRYYVRKQEAKGNLLLEDRLLAGWLWEECYKKLHLIGAE</sequence>
<evidence type="ECO:0000313" key="2">
    <source>
        <dbReference type="EMBL" id="ANY66055.1"/>
    </source>
</evidence>
<dbReference type="PANTHER" id="PTHR43157:SF31">
    <property type="entry name" value="PHOSPHATIDYLINOSITOL-GLYCAN BIOSYNTHESIS CLASS F PROTEIN"/>
    <property type="match status" value="1"/>
</dbReference>
<reference evidence="2" key="1">
    <citation type="submission" date="2016-08" db="EMBL/GenBank/DDBJ databases">
        <title>Complete Genome Seqeunce of Paenibacillus sp. BIHB 4019 from tea rhizoplane.</title>
        <authorList>
            <person name="Thakur R."/>
            <person name="Swarnkar M.K."/>
            <person name="Gulati A."/>
        </authorList>
    </citation>
    <scope>NUCLEOTIDE SEQUENCE [LARGE SCALE GENOMIC DNA]</scope>
    <source>
        <strain evidence="2">BIHB4019</strain>
    </source>
</reference>
<keyword evidence="1" id="KW-0560">Oxidoreductase</keyword>
<dbReference type="Gene3D" id="3.40.50.720">
    <property type="entry name" value="NAD(P)-binding Rossmann-like Domain"/>
    <property type="match status" value="1"/>
</dbReference>
<organism evidence="2">
    <name type="scientific">Paenibacillus sp. BIHB 4019</name>
    <dbReference type="NCBI Taxonomy" id="1870819"/>
    <lineage>
        <taxon>Bacteria</taxon>
        <taxon>Bacillati</taxon>
        <taxon>Bacillota</taxon>
        <taxon>Bacilli</taxon>
        <taxon>Bacillales</taxon>
        <taxon>Paenibacillaceae</taxon>
        <taxon>Paenibacillus</taxon>
    </lineage>
</organism>
<evidence type="ECO:0008006" key="3">
    <source>
        <dbReference type="Google" id="ProtNLM"/>
    </source>
</evidence>
<gene>
    <name evidence="2" type="ORF">BBD42_05980</name>
</gene>
<dbReference type="InterPro" id="IPR036291">
    <property type="entry name" value="NAD(P)-bd_dom_sf"/>
</dbReference>
<dbReference type="GO" id="GO:0016491">
    <property type="term" value="F:oxidoreductase activity"/>
    <property type="evidence" value="ECO:0007669"/>
    <property type="project" value="UniProtKB-KW"/>
</dbReference>
<dbReference type="PRINTS" id="PR00081">
    <property type="entry name" value="GDHRDH"/>
</dbReference>
<dbReference type="Pfam" id="PF00106">
    <property type="entry name" value="adh_short"/>
    <property type="match status" value="1"/>
</dbReference>
<accession>A0A1B2DEC7</accession>
<protein>
    <recommendedName>
        <fullName evidence="3">Short-chain dehydrogenase</fullName>
    </recommendedName>
</protein>
<name>A0A1B2DEC7_9BACL</name>